<organism evidence="1">
    <name type="scientific">Candidatus Kentrum sp. SD</name>
    <dbReference type="NCBI Taxonomy" id="2126332"/>
    <lineage>
        <taxon>Bacteria</taxon>
        <taxon>Pseudomonadati</taxon>
        <taxon>Pseudomonadota</taxon>
        <taxon>Gammaproteobacteria</taxon>
        <taxon>Candidatus Kentrum</taxon>
    </lineage>
</organism>
<dbReference type="AlphaFoldDB" id="A0A450Y540"/>
<protein>
    <submittedName>
        <fullName evidence="1">Uncharacterized protein</fullName>
    </submittedName>
</protein>
<dbReference type="EMBL" id="CAADFR010000003">
    <property type="protein sequence ID" value="VFK36639.1"/>
    <property type="molecule type" value="Genomic_DNA"/>
</dbReference>
<dbReference type="EMBL" id="CAADHB010000045">
    <property type="protein sequence ID" value="VFK79341.1"/>
    <property type="molecule type" value="Genomic_DNA"/>
</dbReference>
<reference evidence="1" key="1">
    <citation type="submission" date="2019-02" db="EMBL/GenBank/DDBJ databases">
        <authorList>
            <person name="Gruber-Vodicka R. H."/>
            <person name="Seah K. B. B."/>
        </authorList>
    </citation>
    <scope>NUCLEOTIDE SEQUENCE</scope>
    <source>
        <strain evidence="3">BECK_S127</strain>
        <strain evidence="2">BECK_S1320</strain>
        <strain evidence="1">BECK_S1321</strain>
    </source>
</reference>
<accession>A0A450Y540</accession>
<dbReference type="EMBL" id="CAADFU010000003">
    <property type="protein sequence ID" value="VFK39545.1"/>
    <property type="molecule type" value="Genomic_DNA"/>
</dbReference>
<evidence type="ECO:0000313" key="2">
    <source>
        <dbReference type="EMBL" id="VFK39545.1"/>
    </source>
</evidence>
<proteinExistence type="predicted"/>
<sequence length="94" mass="10600">MGSRSPASVILNSAWMGKERSSRIAARRVKKDSARATIFWNFVYFPLGFANESPLERFTNVESCIKDLRRRLAFETHRTGGGGTRVDGRHVDKA</sequence>
<evidence type="ECO:0000313" key="3">
    <source>
        <dbReference type="EMBL" id="VFK79341.1"/>
    </source>
</evidence>
<name>A0A450Y540_9GAMM</name>
<gene>
    <name evidence="3" type="ORF">BECKSD772D_GA0070982_104524</name>
    <name evidence="2" type="ORF">BECKSD772E_GA0070983_10037</name>
    <name evidence="1" type="ORF">BECKSD772F_GA0070984_100367</name>
</gene>
<evidence type="ECO:0000313" key="1">
    <source>
        <dbReference type="EMBL" id="VFK36639.1"/>
    </source>
</evidence>